<gene>
    <name evidence="1" type="ORF">DPMN_042040</name>
</gene>
<evidence type="ECO:0000313" key="1">
    <source>
        <dbReference type="EMBL" id="KAH3735507.1"/>
    </source>
</evidence>
<proteinExistence type="predicted"/>
<dbReference type="AlphaFoldDB" id="A0A9D4CZT5"/>
<accession>A0A9D4CZT5</accession>
<keyword evidence="2" id="KW-1185">Reference proteome</keyword>
<reference evidence="1" key="1">
    <citation type="journal article" date="2019" name="bioRxiv">
        <title>The Genome of the Zebra Mussel, Dreissena polymorpha: A Resource for Invasive Species Research.</title>
        <authorList>
            <person name="McCartney M.A."/>
            <person name="Auch B."/>
            <person name="Kono T."/>
            <person name="Mallez S."/>
            <person name="Zhang Y."/>
            <person name="Obille A."/>
            <person name="Becker A."/>
            <person name="Abrahante J.E."/>
            <person name="Garbe J."/>
            <person name="Badalamenti J.P."/>
            <person name="Herman A."/>
            <person name="Mangelson H."/>
            <person name="Liachko I."/>
            <person name="Sullivan S."/>
            <person name="Sone E.D."/>
            <person name="Koren S."/>
            <person name="Silverstein K.A.T."/>
            <person name="Beckman K.B."/>
            <person name="Gohl D.M."/>
        </authorList>
    </citation>
    <scope>NUCLEOTIDE SEQUENCE</scope>
    <source>
        <strain evidence="1">Duluth1</strain>
        <tissue evidence="1">Whole animal</tissue>
    </source>
</reference>
<evidence type="ECO:0000313" key="2">
    <source>
        <dbReference type="Proteomes" id="UP000828390"/>
    </source>
</evidence>
<sequence length="55" mass="6007">MALARSALSWWDLGVCSSNQLSSVTYWLIRQPGSNSNSCSLKAQGSSFTFNCTMI</sequence>
<comment type="caution">
    <text evidence="1">The sequence shown here is derived from an EMBL/GenBank/DDBJ whole genome shotgun (WGS) entry which is preliminary data.</text>
</comment>
<dbReference type="Proteomes" id="UP000828390">
    <property type="component" value="Unassembled WGS sequence"/>
</dbReference>
<protein>
    <submittedName>
        <fullName evidence="1">Uncharacterized protein</fullName>
    </submittedName>
</protein>
<reference evidence="1" key="2">
    <citation type="submission" date="2020-11" db="EMBL/GenBank/DDBJ databases">
        <authorList>
            <person name="McCartney M.A."/>
            <person name="Auch B."/>
            <person name="Kono T."/>
            <person name="Mallez S."/>
            <person name="Becker A."/>
            <person name="Gohl D.M."/>
            <person name="Silverstein K.A.T."/>
            <person name="Koren S."/>
            <person name="Bechman K.B."/>
            <person name="Herman A."/>
            <person name="Abrahante J.E."/>
            <person name="Garbe J."/>
        </authorList>
    </citation>
    <scope>NUCLEOTIDE SEQUENCE</scope>
    <source>
        <strain evidence="1">Duluth1</strain>
        <tissue evidence="1">Whole animal</tissue>
    </source>
</reference>
<organism evidence="1 2">
    <name type="scientific">Dreissena polymorpha</name>
    <name type="common">Zebra mussel</name>
    <name type="synonym">Mytilus polymorpha</name>
    <dbReference type="NCBI Taxonomy" id="45954"/>
    <lineage>
        <taxon>Eukaryota</taxon>
        <taxon>Metazoa</taxon>
        <taxon>Spiralia</taxon>
        <taxon>Lophotrochozoa</taxon>
        <taxon>Mollusca</taxon>
        <taxon>Bivalvia</taxon>
        <taxon>Autobranchia</taxon>
        <taxon>Heteroconchia</taxon>
        <taxon>Euheterodonta</taxon>
        <taxon>Imparidentia</taxon>
        <taxon>Neoheterodontei</taxon>
        <taxon>Myida</taxon>
        <taxon>Dreissenoidea</taxon>
        <taxon>Dreissenidae</taxon>
        <taxon>Dreissena</taxon>
    </lineage>
</organism>
<dbReference type="EMBL" id="JAIWYP010000011">
    <property type="protein sequence ID" value="KAH3735507.1"/>
    <property type="molecule type" value="Genomic_DNA"/>
</dbReference>
<name>A0A9D4CZT5_DREPO</name>